<feature type="domain" description="BPL/LPL catalytic" evidence="7">
    <location>
        <begin position="14"/>
        <end position="191"/>
    </location>
</feature>
<evidence type="ECO:0000259" key="7">
    <source>
        <dbReference type="PROSITE" id="PS51733"/>
    </source>
</evidence>
<proteinExistence type="predicted"/>
<dbReference type="SUPFAM" id="SSF55681">
    <property type="entry name" value="Class II aaRS and biotin synthetases"/>
    <property type="match status" value="1"/>
</dbReference>
<keyword evidence="1" id="KW-0436">Ligase</keyword>
<keyword evidence="3" id="KW-0067">ATP-binding</keyword>
<dbReference type="InterPro" id="IPR004143">
    <property type="entry name" value="BPL_LPL_catalytic"/>
</dbReference>
<dbReference type="Gene3D" id="3.30.930.10">
    <property type="entry name" value="Bira Bifunctional Protein, Domain 2"/>
    <property type="match status" value="1"/>
</dbReference>
<reference evidence="9" key="1">
    <citation type="submission" date="2016-01" db="EMBL/GenBank/DDBJ databases">
        <authorList>
            <person name="Regsiter A."/>
            <person name="william w."/>
        </authorList>
    </citation>
    <scope>NUCLEOTIDE SEQUENCE [LARGE SCALE GENOMIC DNA]</scope>
    <source>
        <strain evidence="9">CFBP 6623</strain>
    </source>
</reference>
<dbReference type="PROSITE" id="PS51733">
    <property type="entry name" value="BPL_LPL_CATALYTIC"/>
    <property type="match status" value="1"/>
</dbReference>
<keyword evidence="2" id="KW-0547">Nucleotide-binding</keyword>
<dbReference type="NCBIfam" id="TIGR00121">
    <property type="entry name" value="birA_ligase"/>
    <property type="match status" value="1"/>
</dbReference>
<dbReference type="Pfam" id="PF03099">
    <property type="entry name" value="BPL_LplA_LipB"/>
    <property type="match status" value="1"/>
</dbReference>
<evidence type="ECO:0000313" key="8">
    <source>
        <dbReference type="EMBL" id="CUX22574.1"/>
    </source>
</evidence>
<name>A0A1S7PK57_9HYPH</name>
<sequence>MIDTPQHTGRMSIDDFRHEAMVETPSTNIECFARARAGDGDNLWITAIRQTGGRGRRGRPWVSEPGNLYASLLLIDPAPMDRIGSLPLAFALAVYRAIRAVLPTGGAPLEIKWPNDVLIGRQKTCGILMEAELLPDGRRAIVIGIGINIAHKPDNPLYPVTMLSEHGASCSPDELFAHLFRETADVLRDWDEGRGVAGVMAGWRAAACGIGEHITVNFPDRSIGGRFVGIDDNGYLLLDEDEGARRSIAAGDVFFG</sequence>
<evidence type="ECO:0000313" key="9">
    <source>
        <dbReference type="Proteomes" id="UP000191988"/>
    </source>
</evidence>
<evidence type="ECO:0000256" key="1">
    <source>
        <dbReference type="ARBA" id="ARBA00022598"/>
    </source>
</evidence>
<dbReference type="AlphaFoldDB" id="A0A1S7PK57"/>
<organism evidence="8 9">
    <name type="scientific">Agrobacterium tomkonis CFBP 6623</name>
    <dbReference type="NCBI Taxonomy" id="1183432"/>
    <lineage>
        <taxon>Bacteria</taxon>
        <taxon>Pseudomonadati</taxon>
        <taxon>Pseudomonadota</taxon>
        <taxon>Alphaproteobacteria</taxon>
        <taxon>Hyphomicrobiales</taxon>
        <taxon>Rhizobiaceae</taxon>
        <taxon>Rhizobium/Agrobacterium group</taxon>
        <taxon>Agrobacterium</taxon>
        <taxon>Agrobacterium tumefaciens complex</taxon>
    </lineage>
</organism>
<dbReference type="SUPFAM" id="SSF50037">
    <property type="entry name" value="C-terminal domain of transcriptional repressors"/>
    <property type="match status" value="1"/>
</dbReference>
<dbReference type="EMBL" id="FBWK01000019">
    <property type="protein sequence ID" value="CUX22574.1"/>
    <property type="molecule type" value="Genomic_DNA"/>
</dbReference>
<keyword evidence="4" id="KW-0092">Biotin</keyword>
<evidence type="ECO:0000256" key="6">
    <source>
        <dbReference type="ARBA" id="ARBA00047846"/>
    </source>
</evidence>
<dbReference type="GO" id="GO:0004077">
    <property type="term" value="F:biotin--[biotin carboxyl-carrier protein] ligase activity"/>
    <property type="evidence" value="ECO:0007669"/>
    <property type="project" value="UniProtKB-EC"/>
</dbReference>
<dbReference type="PANTHER" id="PTHR12835">
    <property type="entry name" value="BIOTIN PROTEIN LIGASE"/>
    <property type="match status" value="1"/>
</dbReference>
<dbReference type="InterPro" id="IPR004408">
    <property type="entry name" value="Biotin_CoA_COase_ligase"/>
</dbReference>
<dbReference type="InterPro" id="IPR003142">
    <property type="entry name" value="BPL_C"/>
</dbReference>
<dbReference type="GO" id="GO:0005737">
    <property type="term" value="C:cytoplasm"/>
    <property type="evidence" value="ECO:0007669"/>
    <property type="project" value="TreeGrafter"/>
</dbReference>
<dbReference type="CDD" id="cd16442">
    <property type="entry name" value="BPL"/>
    <property type="match status" value="1"/>
</dbReference>
<dbReference type="PANTHER" id="PTHR12835:SF5">
    <property type="entry name" value="BIOTIN--PROTEIN LIGASE"/>
    <property type="match status" value="1"/>
</dbReference>
<dbReference type="Pfam" id="PF02237">
    <property type="entry name" value="BPL_C"/>
    <property type="match status" value="1"/>
</dbReference>
<dbReference type="STRING" id="1183432.AGR3A_Cc260187"/>
<dbReference type="InterPro" id="IPR045864">
    <property type="entry name" value="aa-tRNA-synth_II/BPL/LPL"/>
</dbReference>
<evidence type="ECO:0000256" key="5">
    <source>
        <dbReference type="ARBA" id="ARBA00024227"/>
    </source>
</evidence>
<accession>A0A1S7PK57</accession>
<comment type="catalytic activity">
    <reaction evidence="6">
        <text>biotin + L-lysyl-[protein] + ATP = N(6)-biotinyl-L-lysyl-[protein] + AMP + diphosphate + H(+)</text>
        <dbReference type="Rhea" id="RHEA:11756"/>
        <dbReference type="Rhea" id="RHEA-COMP:9752"/>
        <dbReference type="Rhea" id="RHEA-COMP:10505"/>
        <dbReference type="ChEBI" id="CHEBI:15378"/>
        <dbReference type="ChEBI" id="CHEBI:29969"/>
        <dbReference type="ChEBI" id="CHEBI:30616"/>
        <dbReference type="ChEBI" id="CHEBI:33019"/>
        <dbReference type="ChEBI" id="CHEBI:57586"/>
        <dbReference type="ChEBI" id="CHEBI:83144"/>
        <dbReference type="ChEBI" id="CHEBI:456215"/>
        <dbReference type="EC" id="6.3.4.15"/>
    </reaction>
</comment>
<evidence type="ECO:0000256" key="3">
    <source>
        <dbReference type="ARBA" id="ARBA00022840"/>
    </source>
</evidence>
<protein>
    <recommendedName>
        <fullName evidence="5">biotin--[biotin carboxyl-carrier protein] ligase</fullName>
        <ecNumber evidence="5">6.3.4.15</ecNumber>
    </recommendedName>
</protein>
<dbReference type="GO" id="GO:0005524">
    <property type="term" value="F:ATP binding"/>
    <property type="evidence" value="ECO:0007669"/>
    <property type="project" value="UniProtKB-KW"/>
</dbReference>
<dbReference type="InterPro" id="IPR008988">
    <property type="entry name" value="Transcriptional_repressor_C"/>
</dbReference>
<dbReference type="Proteomes" id="UP000191988">
    <property type="component" value="Unassembled WGS sequence"/>
</dbReference>
<dbReference type="Gene3D" id="2.30.30.100">
    <property type="match status" value="1"/>
</dbReference>
<gene>
    <name evidence="8" type="ORF">AGR3A_Cc260187</name>
</gene>
<dbReference type="EC" id="6.3.4.15" evidence="5"/>
<evidence type="ECO:0000256" key="4">
    <source>
        <dbReference type="ARBA" id="ARBA00023267"/>
    </source>
</evidence>
<evidence type="ECO:0000256" key="2">
    <source>
        <dbReference type="ARBA" id="ARBA00022741"/>
    </source>
</evidence>
<keyword evidence="9" id="KW-1185">Reference proteome</keyword>